<keyword evidence="3 4" id="KW-0443">Lipid metabolism</keyword>
<dbReference type="Gene3D" id="2.40.160.50">
    <property type="entry name" value="membrane protein fhac: a member of the omp85/tpsb transporter family"/>
    <property type="match status" value="1"/>
</dbReference>
<organism evidence="7 8">
    <name type="scientific">Xylanibacter rodentium</name>
    <dbReference type="NCBI Taxonomy" id="2736289"/>
    <lineage>
        <taxon>Bacteria</taxon>
        <taxon>Pseudomonadati</taxon>
        <taxon>Bacteroidota</taxon>
        <taxon>Bacteroidia</taxon>
        <taxon>Bacteroidales</taxon>
        <taxon>Prevotellaceae</taxon>
        <taxon>Xylanibacter</taxon>
    </lineage>
</organism>
<dbReference type="InterPro" id="IPR002641">
    <property type="entry name" value="PNPLA_dom"/>
</dbReference>
<sequence>MKRILVAAFMVLVSAVSVGRSNPYNPDSAQSAIRPRVALVLSGGGAKGMAHIGVLRVLERAGIPVDIICGTSMGALVGGLYSIGYDAATLDSLVHVQDWGFLLSDRLNPKEQSLGDRAAQDRYFYSLPLSGFNRQALSRSGLIKGQNLANLFNRLTVGYHDSISFDSLPVPFACVATDMVKYGEVDFRGGYLATAMRASMSIPAAFTPVRLDTMVLVDGGLRNNYPADVARDMGADYVIGVSVQKEEHKTADDFNSAGAVLTQLIDVNCENKYRENWAITDIPIRVDVDGYSMASFNLKAIDTLIARGERAAMEHWDSIIGLKRRLGYDDDYRPAKISRYQPMGAERKVRVAKLDFRNVSSQDTAYLCRRYSLSEGDSVSIMQIEKAIGALRGTLFYNDAGYQLTGQPDGYRLTIDTEGRKASEILMGIRFDNEEKVALQFHGIFPLRFKPPVRLGLTGRLGKRSMGRVEATVSPTRINSFKLSYTFRYNDINIYHGGNRKLNFTYNRHTAELGLLSLSWRNIMFDISARYDYYDYRDMLSSGNAGAGSSDNDRLLSYRAMLNYNSQDNDFFTTRGSRFEAEYAIYTDNMYQYDGHTPFGILSARWRTALRLTDRFSLRPMVYGRALMGRGIPYVMGNFIGGPFFGHYIEHQMPFAGFGNVERASDVFVGLECSAQQRVMDNNYLSLTFSAACHDDKFGNLFRSLPMAGARFDYAYDSMIGPLGASLGYSSRTNSLYMYVNLGFEF</sequence>
<dbReference type="InterPro" id="IPR043864">
    <property type="entry name" value="Omp85-like_dom"/>
</dbReference>
<keyword evidence="2 4" id="KW-0442">Lipid degradation</keyword>
<evidence type="ECO:0000313" key="7">
    <source>
        <dbReference type="EMBL" id="NPE13899.1"/>
    </source>
</evidence>
<evidence type="ECO:0000256" key="5">
    <source>
        <dbReference type="SAM" id="SignalP"/>
    </source>
</evidence>
<dbReference type="PANTHER" id="PTHR14226">
    <property type="entry name" value="NEUROPATHY TARGET ESTERASE/SWISS CHEESE D.MELANOGASTER"/>
    <property type="match status" value="1"/>
</dbReference>
<feature type="short sequence motif" description="DGA/G" evidence="4">
    <location>
        <begin position="218"/>
        <end position="220"/>
    </location>
</feature>
<protein>
    <submittedName>
        <fullName evidence="7">Patatin-like phospholipase family protein</fullName>
    </submittedName>
</protein>
<feature type="signal peptide" evidence="5">
    <location>
        <begin position="1"/>
        <end position="19"/>
    </location>
</feature>
<evidence type="ECO:0000313" key="8">
    <source>
        <dbReference type="Proteomes" id="UP001193734"/>
    </source>
</evidence>
<dbReference type="PANTHER" id="PTHR14226:SF76">
    <property type="entry name" value="NTE FAMILY PROTEIN RSSA"/>
    <property type="match status" value="1"/>
</dbReference>
<dbReference type="PROSITE" id="PS51635">
    <property type="entry name" value="PNPLA"/>
    <property type="match status" value="1"/>
</dbReference>
<feature type="active site" description="Proton acceptor" evidence="4">
    <location>
        <position position="218"/>
    </location>
</feature>
<evidence type="ECO:0000256" key="1">
    <source>
        <dbReference type="ARBA" id="ARBA00022801"/>
    </source>
</evidence>
<feature type="short sequence motif" description="GXSXG" evidence="4">
    <location>
        <begin position="70"/>
        <end position="74"/>
    </location>
</feature>
<evidence type="ECO:0000256" key="4">
    <source>
        <dbReference type="PROSITE-ProRule" id="PRU01161"/>
    </source>
</evidence>
<evidence type="ECO:0000256" key="2">
    <source>
        <dbReference type="ARBA" id="ARBA00022963"/>
    </source>
</evidence>
<comment type="caution">
    <text evidence="7">The sequence shown here is derived from an EMBL/GenBank/DDBJ whole genome shotgun (WGS) entry which is preliminary data.</text>
</comment>
<proteinExistence type="predicted"/>
<evidence type="ECO:0000256" key="3">
    <source>
        <dbReference type="ARBA" id="ARBA00023098"/>
    </source>
</evidence>
<name>A0ABX2ATA4_9BACT</name>
<feature type="short sequence motif" description="GXGXXG" evidence="4">
    <location>
        <begin position="43"/>
        <end position="48"/>
    </location>
</feature>
<dbReference type="InterPro" id="IPR016035">
    <property type="entry name" value="Acyl_Trfase/lysoPLipase"/>
</dbReference>
<dbReference type="SUPFAM" id="SSF52151">
    <property type="entry name" value="FabD/lysophospholipase-like"/>
    <property type="match status" value="1"/>
</dbReference>
<dbReference type="RefSeq" id="WP_172174740.1">
    <property type="nucleotide sequence ID" value="NZ_CASGIA010000005.1"/>
</dbReference>
<dbReference type="Pfam" id="PF01734">
    <property type="entry name" value="Patatin"/>
    <property type="match status" value="1"/>
</dbReference>
<dbReference type="EMBL" id="JABKKE010000008">
    <property type="protein sequence ID" value="NPE13899.1"/>
    <property type="molecule type" value="Genomic_DNA"/>
</dbReference>
<reference evidence="7 8" key="1">
    <citation type="submission" date="2020-05" db="EMBL/GenBank/DDBJ databases">
        <title>Distinct polysaccharide utilization as determinants for interspecies competition between intestinal Prevotella spp.</title>
        <authorList>
            <person name="Galvez E.J.C."/>
            <person name="Iljazovic A."/>
            <person name="Strowig T."/>
        </authorList>
    </citation>
    <scope>NUCLEOTIDE SEQUENCE [LARGE SCALE GENOMIC DNA]</scope>
    <source>
        <strain evidence="7 8">PROD</strain>
    </source>
</reference>
<dbReference type="Pfam" id="PF19143">
    <property type="entry name" value="Omp85_2"/>
    <property type="match status" value="1"/>
</dbReference>
<feature type="active site" description="Nucleophile" evidence="4">
    <location>
        <position position="72"/>
    </location>
</feature>
<evidence type="ECO:0000259" key="6">
    <source>
        <dbReference type="PROSITE" id="PS51635"/>
    </source>
</evidence>
<keyword evidence="8" id="KW-1185">Reference proteome</keyword>
<feature type="chain" id="PRO_5046168331" evidence="5">
    <location>
        <begin position="20"/>
        <end position="746"/>
    </location>
</feature>
<gene>
    <name evidence="7" type="ORF">HPS55_06095</name>
</gene>
<keyword evidence="5" id="KW-0732">Signal</keyword>
<keyword evidence="1 4" id="KW-0378">Hydrolase</keyword>
<feature type="domain" description="PNPLA" evidence="6">
    <location>
        <begin position="39"/>
        <end position="231"/>
    </location>
</feature>
<dbReference type="Gene3D" id="3.40.1090.10">
    <property type="entry name" value="Cytosolic phospholipase A2 catalytic domain"/>
    <property type="match status" value="2"/>
</dbReference>
<dbReference type="InterPro" id="IPR050301">
    <property type="entry name" value="NTE"/>
</dbReference>
<dbReference type="GeneID" id="82157332"/>
<dbReference type="CDD" id="cd07205">
    <property type="entry name" value="Pat_PNPLA6_PNPLA7_NTE1_like"/>
    <property type="match status" value="1"/>
</dbReference>
<dbReference type="Proteomes" id="UP001193734">
    <property type="component" value="Unassembled WGS sequence"/>
</dbReference>
<accession>A0ABX2ATA4</accession>